<dbReference type="AlphaFoldDB" id="A0A9P8W2L2"/>
<keyword evidence="2" id="KW-1185">Reference proteome</keyword>
<name>A0A9P8W2L2_9HYPO</name>
<evidence type="ECO:0000313" key="2">
    <source>
        <dbReference type="Proteomes" id="UP000777438"/>
    </source>
</evidence>
<organism evidence="1 2">
    <name type="scientific">Thelonectria olida</name>
    <dbReference type="NCBI Taxonomy" id="1576542"/>
    <lineage>
        <taxon>Eukaryota</taxon>
        <taxon>Fungi</taxon>
        <taxon>Dikarya</taxon>
        <taxon>Ascomycota</taxon>
        <taxon>Pezizomycotina</taxon>
        <taxon>Sordariomycetes</taxon>
        <taxon>Hypocreomycetidae</taxon>
        <taxon>Hypocreales</taxon>
        <taxon>Nectriaceae</taxon>
        <taxon>Thelonectria</taxon>
    </lineage>
</organism>
<protein>
    <submittedName>
        <fullName evidence="1">Uncharacterized protein</fullName>
    </submittedName>
</protein>
<accession>A0A9P8W2L2</accession>
<dbReference type="Proteomes" id="UP000777438">
    <property type="component" value="Unassembled WGS sequence"/>
</dbReference>
<evidence type="ECO:0000313" key="1">
    <source>
        <dbReference type="EMBL" id="KAH6886275.1"/>
    </source>
</evidence>
<dbReference type="OrthoDB" id="3766406at2759"/>
<sequence length="334" mass="38187">MDHLPVHSQVVLSHTCRSIRLIHRLNPDKSRLDREEVLALLSCLVRDMPNQWVCEGCVKLHDTERFDTPGVSQGRRCPQNNRLDVLRLGDIEFTHHNIQLALKYARMSKIDKTAQRYLDAVLASHQCPPPPHWDYLCQNGVVAKHSFFPKIVEGRFIIQSTIHFDPVNPALQRMSPENLPYWKVCPHQRSLCGHSLQSQNQILRRPLRTEYFLWATLLEGSEYEGSEACGSCPRCPTDFAFQIDTGPAGRATLRVWVDLGPEDSPMNAIWIHRVGKERSWDPDLQNNERGRVRGLYESWPGRTAPKRRAEIDSLAISSPETSPVPGLFFAFRVG</sequence>
<reference evidence="1 2" key="1">
    <citation type="journal article" date="2021" name="Nat. Commun.">
        <title>Genetic determinants of endophytism in the Arabidopsis root mycobiome.</title>
        <authorList>
            <person name="Mesny F."/>
            <person name="Miyauchi S."/>
            <person name="Thiergart T."/>
            <person name="Pickel B."/>
            <person name="Atanasova L."/>
            <person name="Karlsson M."/>
            <person name="Huettel B."/>
            <person name="Barry K.W."/>
            <person name="Haridas S."/>
            <person name="Chen C."/>
            <person name="Bauer D."/>
            <person name="Andreopoulos W."/>
            <person name="Pangilinan J."/>
            <person name="LaButti K."/>
            <person name="Riley R."/>
            <person name="Lipzen A."/>
            <person name="Clum A."/>
            <person name="Drula E."/>
            <person name="Henrissat B."/>
            <person name="Kohler A."/>
            <person name="Grigoriev I.V."/>
            <person name="Martin F.M."/>
            <person name="Hacquard S."/>
        </authorList>
    </citation>
    <scope>NUCLEOTIDE SEQUENCE [LARGE SCALE GENOMIC DNA]</scope>
    <source>
        <strain evidence="1 2">MPI-CAGE-CH-0241</strain>
    </source>
</reference>
<proteinExistence type="predicted"/>
<comment type="caution">
    <text evidence="1">The sequence shown here is derived from an EMBL/GenBank/DDBJ whole genome shotgun (WGS) entry which is preliminary data.</text>
</comment>
<gene>
    <name evidence="1" type="ORF">B0T10DRAFT_607973</name>
</gene>
<dbReference type="EMBL" id="JAGPYM010000016">
    <property type="protein sequence ID" value="KAH6886275.1"/>
    <property type="molecule type" value="Genomic_DNA"/>
</dbReference>